<evidence type="ECO:0000313" key="1">
    <source>
        <dbReference type="EMBL" id="MYD90522.1"/>
    </source>
</evidence>
<protein>
    <submittedName>
        <fullName evidence="1">Uncharacterized protein</fullName>
    </submittedName>
</protein>
<dbReference type="EMBL" id="VXPY01000066">
    <property type="protein sequence ID" value="MYD90522.1"/>
    <property type="molecule type" value="Genomic_DNA"/>
</dbReference>
<sequence length="128" mass="14509">MVWHRIRNHPGLATLLVLLLVLPAPLVWLGSSTNLLDPVLYSAVIEADVVLDAGCNVVSRQVTREYGQQNDLIELEAHTIQALSDNHWLSEMTMSRCIEKSGEFMMHSKLWRAWNGHMNYSITVRGIN</sequence>
<dbReference type="AlphaFoldDB" id="A0A6B1DUZ4"/>
<reference evidence="1" key="1">
    <citation type="submission" date="2019-09" db="EMBL/GenBank/DDBJ databases">
        <title>Characterisation of the sponge microbiome using genome-centric metagenomics.</title>
        <authorList>
            <person name="Engelberts J.P."/>
            <person name="Robbins S.J."/>
            <person name="De Goeij J.M."/>
            <person name="Aranda M."/>
            <person name="Bell S.C."/>
            <person name="Webster N.S."/>
        </authorList>
    </citation>
    <scope>NUCLEOTIDE SEQUENCE</scope>
    <source>
        <strain evidence="1">SB0662_bin_9</strain>
    </source>
</reference>
<gene>
    <name evidence="1" type="ORF">F4Y08_09345</name>
</gene>
<accession>A0A6B1DUZ4</accession>
<comment type="caution">
    <text evidence="1">The sequence shown here is derived from an EMBL/GenBank/DDBJ whole genome shotgun (WGS) entry which is preliminary data.</text>
</comment>
<name>A0A6B1DUZ4_9CHLR</name>
<organism evidence="1">
    <name type="scientific">Caldilineaceae bacterium SB0662_bin_9</name>
    <dbReference type="NCBI Taxonomy" id="2605258"/>
    <lineage>
        <taxon>Bacteria</taxon>
        <taxon>Bacillati</taxon>
        <taxon>Chloroflexota</taxon>
        <taxon>Caldilineae</taxon>
        <taxon>Caldilineales</taxon>
        <taxon>Caldilineaceae</taxon>
    </lineage>
</organism>
<proteinExistence type="predicted"/>